<dbReference type="CDD" id="cd02972">
    <property type="entry name" value="DsbA_family"/>
    <property type="match status" value="1"/>
</dbReference>
<gene>
    <name evidence="3" type="ORF">RM52_03830</name>
</gene>
<dbReference type="EMBL" id="JWSZ01000004">
    <property type="protein sequence ID" value="KIC59342.1"/>
    <property type="molecule type" value="Genomic_DNA"/>
</dbReference>
<proteinExistence type="predicted"/>
<keyword evidence="1" id="KW-1133">Transmembrane helix</keyword>
<dbReference type="InterPro" id="IPR036249">
    <property type="entry name" value="Thioredoxin-like_sf"/>
</dbReference>
<sequence length="225" mass="23755">MAQAAAGKRNWFAIWVSVAVVVVVALVIGLVVWMNNVSSGPGAQPSSSNINTDTGAISFGSGPDVVDTYVDFMCPYCGQFEKTEGDTIKQLISENKITLNLHPVTILDRASQGTKFSSRSASAMFAIAEADPANAYAFMAAMYQNQPEESTPGLTDDQIVSIAKQAGVNVTSDLEQAITSGKYIKYAQSKGLPQGAQGTPTLLVNGQNVPVTYNPQTDIVANLKG</sequence>
<keyword evidence="1" id="KW-0812">Transmembrane</keyword>
<feature type="transmembrane region" description="Helical" evidence="1">
    <location>
        <begin position="12"/>
        <end position="34"/>
    </location>
</feature>
<comment type="caution">
    <text evidence="3">The sequence shown here is derived from an EMBL/GenBank/DDBJ whole genome shotgun (WGS) entry which is preliminary data.</text>
</comment>
<dbReference type="AlphaFoldDB" id="A0A0B4CSE8"/>
<evidence type="ECO:0000313" key="3">
    <source>
        <dbReference type="EMBL" id="KIC59342.1"/>
    </source>
</evidence>
<evidence type="ECO:0000259" key="2">
    <source>
        <dbReference type="Pfam" id="PF13462"/>
    </source>
</evidence>
<reference evidence="3 4" key="1">
    <citation type="submission" date="2014-12" db="EMBL/GenBank/DDBJ databases">
        <title>Genome sequencing of Microbacterium hominis TPW29.</title>
        <authorList>
            <person name="Tan P.W."/>
            <person name="Chan K.-G."/>
        </authorList>
    </citation>
    <scope>NUCLEOTIDE SEQUENCE [LARGE SCALE GENOMIC DNA]</scope>
    <source>
        <strain evidence="3 4">TPW29</strain>
    </source>
</reference>
<dbReference type="InterPro" id="IPR012336">
    <property type="entry name" value="Thioredoxin-like_fold"/>
</dbReference>
<name>A0A0B4CSE8_9MICO</name>
<dbReference type="Pfam" id="PF13462">
    <property type="entry name" value="Thioredoxin_4"/>
    <property type="match status" value="1"/>
</dbReference>
<feature type="domain" description="Thioredoxin-like fold" evidence="2">
    <location>
        <begin position="63"/>
        <end position="212"/>
    </location>
</feature>
<protein>
    <submittedName>
        <fullName evidence="3">DSBA oxidoreductase</fullName>
    </submittedName>
</protein>
<evidence type="ECO:0000313" key="4">
    <source>
        <dbReference type="Proteomes" id="UP000031202"/>
    </source>
</evidence>
<evidence type="ECO:0000256" key="1">
    <source>
        <dbReference type="SAM" id="Phobius"/>
    </source>
</evidence>
<dbReference type="Gene3D" id="3.40.30.10">
    <property type="entry name" value="Glutaredoxin"/>
    <property type="match status" value="1"/>
</dbReference>
<accession>A0A0B4CSE8</accession>
<keyword evidence="1" id="KW-0472">Membrane</keyword>
<dbReference type="SUPFAM" id="SSF52833">
    <property type="entry name" value="Thioredoxin-like"/>
    <property type="match status" value="1"/>
</dbReference>
<dbReference type="RefSeq" id="WP_039413208.1">
    <property type="nucleotide sequence ID" value="NZ_JWSZ01000004.1"/>
</dbReference>
<dbReference type="Proteomes" id="UP000031202">
    <property type="component" value="Unassembled WGS sequence"/>
</dbReference>
<organism evidence="3 4">
    <name type="scientific">Microbacterium hominis</name>
    <dbReference type="NCBI Taxonomy" id="162426"/>
    <lineage>
        <taxon>Bacteria</taxon>
        <taxon>Bacillati</taxon>
        <taxon>Actinomycetota</taxon>
        <taxon>Actinomycetes</taxon>
        <taxon>Micrococcales</taxon>
        <taxon>Microbacteriaceae</taxon>
        <taxon>Microbacterium</taxon>
    </lineage>
</organism>